<dbReference type="Proteomes" id="UP000297737">
    <property type="component" value="Unassembled WGS sequence"/>
</dbReference>
<sequence>MTALPLLDAEAMASFVACGFLRMDAVVPDDINAAFLDEMGDIAPPVPGQKLLWTYFEMMARAGVPEVAAGTPLAEVYPKGSALARLLELPVLAGAVRSLVGAAPVFDHHFLHVTFPPAYHEAGGGENVSQHLHQDSTIDPRRAFDIQIMYYPHEVTRDMGGTRFLPGSHLRKVSEAAIARYQNIRGQQHMVCKAGTLLFIHSGIWHGGGVNLSDRTRTMFKIRINPSQSQVRQFDVSTLVPQAAQRPIFYLKAPPPPSVEQILMTPEPWFENDTGRLEFLNRIKLWRYLTGDATYDADYWLTRIENRADA</sequence>
<dbReference type="InterPro" id="IPR008775">
    <property type="entry name" value="Phytyl_CoA_dOase-like"/>
</dbReference>
<reference evidence="1 2" key="1">
    <citation type="submission" date="2019-02" db="EMBL/GenBank/DDBJ databases">
        <title>Polymorphobacter sp. isolated from the lake at the Tibet of China.</title>
        <authorList>
            <person name="Li A."/>
        </authorList>
    </citation>
    <scope>NUCLEOTIDE SEQUENCE [LARGE SCALE GENOMIC DNA]</scope>
    <source>
        <strain evidence="1 2">DJ1R-1</strain>
    </source>
</reference>
<name>A0A4Y9ELM1_9SPHN</name>
<dbReference type="EMBL" id="SIHO01000002">
    <property type="protein sequence ID" value="TFU02888.1"/>
    <property type="molecule type" value="Genomic_DNA"/>
</dbReference>
<gene>
    <name evidence="1" type="ORF">EUV02_06655</name>
</gene>
<dbReference type="AlphaFoldDB" id="A0A4Y9ELM1"/>
<evidence type="ECO:0000313" key="2">
    <source>
        <dbReference type="Proteomes" id="UP000297737"/>
    </source>
</evidence>
<keyword evidence="1" id="KW-0223">Dioxygenase</keyword>
<keyword evidence="2" id="KW-1185">Reference proteome</keyword>
<organism evidence="1 2">
    <name type="scientific">Glacieibacterium arshaanense</name>
    <dbReference type="NCBI Taxonomy" id="2511025"/>
    <lineage>
        <taxon>Bacteria</taxon>
        <taxon>Pseudomonadati</taxon>
        <taxon>Pseudomonadota</taxon>
        <taxon>Alphaproteobacteria</taxon>
        <taxon>Sphingomonadales</taxon>
        <taxon>Sphingosinicellaceae</taxon>
        <taxon>Glacieibacterium</taxon>
    </lineage>
</organism>
<accession>A0A4Y9ELM1</accession>
<dbReference type="RefSeq" id="WP_135245482.1">
    <property type="nucleotide sequence ID" value="NZ_SIHO01000002.1"/>
</dbReference>
<dbReference type="SUPFAM" id="SSF51197">
    <property type="entry name" value="Clavaminate synthase-like"/>
    <property type="match status" value="1"/>
</dbReference>
<dbReference type="GO" id="GO:0016706">
    <property type="term" value="F:2-oxoglutarate-dependent dioxygenase activity"/>
    <property type="evidence" value="ECO:0007669"/>
    <property type="project" value="UniProtKB-ARBA"/>
</dbReference>
<dbReference type="Gene3D" id="2.60.120.620">
    <property type="entry name" value="q2cbj1_9rhob like domain"/>
    <property type="match status" value="1"/>
</dbReference>
<evidence type="ECO:0000313" key="1">
    <source>
        <dbReference type="EMBL" id="TFU02888.1"/>
    </source>
</evidence>
<dbReference type="Pfam" id="PF05721">
    <property type="entry name" value="PhyH"/>
    <property type="match status" value="1"/>
</dbReference>
<comment type="caution">
    <text evidence="1">The sequence shown here is derived from an EMBL/GenBank/DDBJ whole genome shotgun (WGS) entry which is preliminary data.</text>
</comment>
<protein>
    <submittedName>
        <fullName evidence="1">Phytanoyl-CoA dioxygenase</fullName>
    </submittedName>
</protein>
<proteinExistence type="predicted"/>
<keyword evidence="1" id="KW-0560">Oxidoreductase</keyword>
<dbReference type="OrthoDB" id="9796766at2"/>